<reference evidence="1 2" key="1">
    <citation type="submission" date="2016-01" db="EMBL/GenBank/DDBJ databases">
        <authorList>
            <person name="Oliw E.H."/>
        </authorList>
    </citation>
    <scope>NUCLEOTIDE SEQUENCE [LARGE SCALE GENOMIC DNA]</scope>
    <source>
        <strain evidence="1 2">DY10</strain>
    </source>
</reference>
<dbReference type="AlphaFoldDB" id="A0A1P9X0A6"/>
<organism evidence="1 2">
    <name type="scientific">Spirosoma montaniterrae</name>
    <dbReference type="NCBI Taxonomy" id="1178516"/>
    <lineage>
        <taxon>Bacteria</taxon>
        <taxon>Pseudomonadati</taxon>
        <taxon>Bacteroidota</taxon>
        <taxon>Cytophagia</taxon>
        <taxon>Cytophagales</taxon>
        <taxon>Cytophagaceae</taxon>
        <taxon>Spirosoma</taxon>
    </lineage>
</organism>
<dbReference type="Proteomes" id="UP000187941">
    <property type="component" value="Chromosome"/>
</dbReference>
<gene>
    <name evidence="1" type="ORF">AWR27_17820</name>
</gene>
<sequence>MKLPRKIDDRLKDAIVNIQFVPGVPAETVLGYAHAHLNTLFDTVTADPFPAFSLQANSLMIDQRSVYFLSKDRKVRIDINGQSITFNVNQGYPGWAEYRNVIADCLNALGAGNVIKQFTRLGIRYISQFDDVQIADSINIDLAIRSVPAERRGQIRVEFVHQGFQVIVTLVDRYPTEVRSPLPSAPGFFSLVDIDVIKFYATERPIDQQTLLTDIDTAHHEQKVLFFELLKDSFLQTLNPQY</sequence>
<proteinExistence type="predicted"/>
<accession>A0A1P9X0A6</accession>
<evidence type="ECO:0008006" key="3">
    <source>
        <dbReference type="Google" id="ProtNLM"/>
    </source>
</evidence>
<evidence type="ECO:0000313" key="1">
    <source>
        <dbReference type="EMBL" id="AQG81015.1"/>
    </source>
</evidence>
<dbReference type="OrthoDB" id="1494785at2"/>
<dbReference type="KEGG" id="smon:AWR27_17820"/>
<dbReference type="STRING" id="1178516.AWR27_17820"/>
<dbReference type="InterPro" id="IPR026349">
    <property type="entry name" value="CHP04255"/>
</dbReference>
<protein>
    <recommendedName>
        <fullName evidence="3">TIGR04255 family protein</fullName>
    </recommendedName>
</protein>
<dbReference type="EMBL" id="CP014263">
    <property type="protein sequence ID" value="AQG81015.1"/>
    <property type="molecule type" value="Genomic_DNA"/>
</dbReference>
<keyword evidence="2" id="KW-1185">Reference proteome</keyword>
<dbReference type="RefSeq" id="WP_077132477.1">
    <property type="nucleotide sequence ID" value="NZ_CP014263.1"/>
</dbReference>
<evidence type="ECO:0000313" key="2">
    <source>
        <dbReference type="Proteomes" id="UP000187941"/>
    </source>
</evidence>
<dbReference type="NCBIfam" id="TIGR04255">
    <property type="entry name" value="sporadTIGR04255"/>
    <property type="match status" value="1"/>
</dbReference>
<name>A0A1P9X0A6_9BACT</name>